<dbReference type="InterPro" id="IPR004839">
    <property type="entry name" value="Aminotransferase_I/II_large"/>
</dbReference>
<dbReference type="Proteomes" id="UP000003639">
    <property type="component" value="Unassembled WGS sequence"/>
</dbReference>
<dbReference type="STRING" id="411467.BACCAP_01379"/>
<dbReference type="GO" id="GO:0030170">
    <property type="term" value="F:pyridoxal phosphate binding"/>
    <property type="evidence" value="ECO:0007669"/>
    <property type="project" value="InterPro"/>
</dbReference>
<evidence type="ECO:0000256" key="5">
    <source>
        <dbReference type="ARBA" id="ARBA00037974"/>
    </source>
</evidence>
<dbReference type="eggNOG" id="COG1168">
    <property type="taxonomic scope" value="Bacteria"/>
</dbReference>
<dbReference type="CDD" id="cd00609">
    <property type="entry name" value="AAT_like"/>
    <property type="match status" value="1"/>
</dbReference>
<dbReference type="InterPro" id="IPR051798">
    <property type="entry name" value="Class-II_PLP-Dep_Aminotrans"/>
</dbReference>
<evidence type="ECO:0000256" key="3">
    <source>
        <dbReference type="ARBA" id="ARBA00022898"/>
    </source>
</evidence>
<dbReference type="NCBIfam" id="TIGR04350">
    <property type="entry name" value="C_S_lyase_PatB"/>
    <property type="match status" value="1"/>
</dbReference>
<evidence type="ECO:0000313" key="8">
    <source>
        <dbReference type="Proteomes" id="UP000003639"/>
    </source>
</evidence>
<keyword evidence="3" id="KW-0663">Pyridoxal phosphate</keyword>
<comment type="similarity">
    <text evidence="5">Belongs to the class-II pyridoxal-phosphate-dependent aminotransferase family. MalY/PatB cystathionine beta-lyase subfamily.</text>
</comment>
<dbReference type="InterPro" id="IPR027619">
    <property type="entry name" value="C-S_lyase_PatB-like"/>
</dbReference>
<name>A6NT50_9FIRM</name>
<evidence type="ECO:0000313" key="7">
    <source>
        <dbReference type="EMBL" id="EDN00613.1"/>
    </source>
</evidence>
<keyword evidence="4" id="KW-0456">Lyase</keyword>
<evidence type="ECO:0000256" key="1">
    <source>
        <dbReference type="ARBA" id="ARBA00001933"/>
    </source>
</evidence>
<reference evidence="7 8" key="1">
    <citation type="submission" date="2007-04" db="EMBL/GenBank/DDBJ databases">
        <authorList>
            <person name="Fulton L."/>
            <person name="Clifton S."/>
            <person name="Fulton B."/>
            <person name="Xu J."/>
            <person name="Minx P."/>
            <person name="Pepin K.H."/>
            <person name="Johnson M."/>
            <person name="Thiruvilangam P."/>
            <person name="Bhonagiri V."/>
            <person name="Nash W.E."/>
            <person name="Mardis E.R."/>
            <person name="Wilson R.K."/>
        </authorList>
    </citation>
    <scope>NUCLEOTIDE SEQUENCE [LARGE SCALE GENOMIC DNA]</scope>
    <source>
        <strain evidence="7 8">ATCC 29799</strain>
    </source>
</reference>
<dbReference type="SUPFAM" id="SSF53383">
    <property type="entry name" value="PLP-dependent transferases"/>
    <property type="match status" value="1"/>
</dbReference>
<sequence>MKFCISKGGFSMYDFTTLRPRRNMGAEKWSTFEAMNVDNPALVPYSVADMEFAVAPQITAAIQKAASFGVYGYTIADGPYKQAVCRWMARRHHWTVELEWMFQTFGVVPAMNLAVHALTQPGEGVIIQPPVYPPFRKVVENTGRKVWENPLKLENGRYVMDLEGLEELASRPDVKLFFLCSPHNPVGRVWTREELQAAADICARHGVTVFSDEIHADFVHPGHVHTPFATLDGPAAKRCIVGTSASKSFNLAGLATANIIVPDDDLRAALLDKQVGYTGEYTSYFGLTATRAAYEEAEDWLEELLDVIRGNYEYCKAFLKEKFPSVITYPMEGTYLMWCDFRGLGLTPEEQEKFFLSCQLCLDEGYIFGYQGAGFERINLACPRQCLEAAMERLDRAAEGLPR</sequence>
<dbReference type="Pfam" id="PF00155">
    <property type="entry name" value="Aminotran_1_2"/>
    <property type="match status" value="1"/>
</dbReference>
<proteinExistence type="inferred from homology"/>
<dbReference type="PANTHER" id="PTHR43525:SF1">
    <property type="entry name" value="PROTEIN MALY"/>
    <property type="match status" value="1"/>
</dbReference>
<evidence type="ECO:0000259" key="6">
    <source>
        <dbReference type="Pfam" id="PF00155"/>
    </source>
</evidence>
<reference evidence="7 8" key="2">
    <citation type="submission" date="2007-06" db="EMBL/GenBank/DDBJ databases">
        <title>Draft genome sequence of Pseudoflavonifractor capillosus ATCC 29799.</title>
        <authorList>
            <person name="Sudarsanam P."/>
            <person name="Ley R."/>
            <person name="Guruge J."/>
            <person name="Turnbaugh P.J."/>
            <person name="Mahowald M."/>
            <person name="Liep D."/>
            <person name="Gordon J."/>
        </authorList>
    </citation>
    <scope>NUCLEOTIDE SEQUENCE [LARGE SCALE GENOMIC DNA]</scope>
    <source>
        <strain evidence="7 8">ATCC 29799</strain>
    </source>
</reference>
<evidence type="ECO:0000256" key="2">
    <source>
        <dbReference type="ARBA" id="ARBA00012224"/>
    </source>
</evidence>
<organism evidence="7 8">
    <name type="scientific">Pseudoflavonifractor capillosus ATCC 29799</name>
    <dbReference type="NCBI Taxonomy" id="411467"/>
    <lineage>
        <taxon>Bacteria</taxon>
        <taxon>Bacillati</taxon>
        <taxon>Bacillota</taxon>
        <taxon>Clostridia</taxon>
        <taxon>Eubacteriales</taxon>
        <taxon>Oscillospiraceae</taxon>
        <taxon>Pseudoflavonifractor</taxon>
    </lineage>
</organism>
<dbReference type="GO" id="GO:0047804">
    <property type="term" value="F:cysteine-S-conjugate beta-lyase activity"/>
    <property type="evidence" value="ECO:0007669"/>
    <property type="project" value="UniProtKB-EC"/>
</dbReference>
<comment type="caution">
    <text evidence="7">The sequence shown here is derived from an EMBL/GenBank/DDBJ whole genome shotgun (WGS) entry which is preliminary data.</text>
</comment>
<feature type="domain" description="Aminotransferase class I/classII large" evidence="6">
    <location>
        <begin position="57"/>
        <end position="394"/>
    </location>
</feature>
<gene>
    <name evidence="7" type="ORF">BACCAP_01379</name>
</gene>
<dbReference type="InterPro" id="IPR015422">
    <property type="entry name" value="PyrdxlP-dep_Trfase_small"/>
</dbReference>
<keyword evidence="8" id="KW-1185">Reference proteome</keyword>
<dbReference type="PANTHER" id="PTHR43525">
    <property type="entry name" value="PROTEIN MALY"/>
    <property type="match status" value="1"/>
</dbReference>
<protein>
    <recommendedName>
        <fullName evidence="2">cysteine-S-conjugate beta-lyase</fullName>
        <ecNumber evidence="2">4.4.1.13</ecNumber>
    </recommendedName>
</protein>
<dbReference type="Gene3D" id="3.40.640.10">
    <property type="entry name" value="Type I PLP-dependent aspartate aminotransferase-like (Major domain)"/>
    <property type="match status" value="1"/>
</dbReference>
<comment type="cofactor">
    <cofactor evidence="1">
        <name>pyridoxal 5'-phosphate</name>
        <dbReference type="ChEBI" id="CHEBI:597326"/>
    </cofactor>
</comment>
<dbReference type="EC" id="4.4.1.13" evidence="2"/>
<dbReference type="Gene3D" id="3.90.1150.10">
    <property type="entry name" value="Aspartate Aminotransferase, domain 1"/>
    <property type="match status" value="1"/>
</dbReference>
<dbReference type="EMBL" id="AAXG02000010">
    <property type="protein sequence ID" value="EDN00613.1"/>
    <property type="molecule type" value="Genomic_DNA"/>
</dbReference>
<dbReference type="AlphaFoldDB" id="A6NT50"/>
<dbReference type="InterPro" id="IPR015424">
    <property type="entry name" value="PyrdxlP-dep_Trfase"/>
</dbReference>
<evidence type="ECO:0000256" key="4">
    <source>
        <dbReference type="ARBA" id="ARBA00023239"/>
    </source>
</evidence>
<accession>A6NT50</accession>
<dbReference type="InterPro" id="IPR015421">
    <property type="entry name" value="PyrdxlP-dep_Trfase_major"/>
</dbReference>